<accession>A0A0S4J647</accession>
<dbReference type="Proteomes" id="UP000051952">
    <property type="component" value="Unassembled WGS sequence"/>
</dbReference>
<keyword evidence="3" id="KW-1185">Reference proteome</keyword>
<sequence>MRSSLHFLFLVRVEFFPRSYFVSDVCLLAHLNARGTIQPAMQVQREIREGRKMNYFSFQLSLLPTIMFFTIWLQHSLEFGEIPFSGQDIIFGDKNKQTNKQQNKKRSGASEARKHNMRQEENEKKGIRNAVRITQKRNNSERERMGR</sequence>
<evidence type="ECO:0000313" key="3">
    <source>
        <dbReference type="Proteomes" id="UP000051952"/>
    </source>
</evidence>
<dbReference type="AlphaFoldDB" id="A0A0S4J647"/>
<evidence type="ECO:0000313" key="2">
    <source>
        <dbReference type="EMBL" id="CUG84875.1"/>
    </source>
</evidence>
<evidence type="ECO:0000256" key="1">
    <source>
        <dbReference type="SAM" id="MobiDB-lite"/>
    </source>
</evidence>
<gene>
    <name evidence="2" type="ORF">BSAL_89055</name>
</gene>
<dbReference type="VEuPathDB" id="TriTrypDB:BSAL_89055"/>
<protein>
    <submittedName>
        <fullName evidence="2">Uncharacterized protein</fullName>
    </submittedName>
</protein>
<proteinExistence type="predicted"/>
<name>A0A0S4J647_BODSA</name>
<feature type="compositionally biased region" description="Basic and acidic residues" evidence="1">
    <location>
        <begin position="138"/>
        <end position="147"/>
    </location>
</feature>
<dbReference type="EMBL" id="CYKH01001133">
    <property type="protein sequence ID" value="CUG84875.1"/>
    <property type="molecule type" value="Genomic_DNA"/>
</dbReference>
<organism evidence="2 3">
    <name type="scientific">Bodo saltans</name>
    <name type="common">Flagellated protozoan</name>
    <dbReference type="NCBI Taxonomy" id="75058"/>
    <lineage>
        <taxon>Eukaryota</taxon>
        <taxon>Discoba</taxon>
        <taxon>Euglenozoa</taxon>
        <taxon>Kinetoplastea</taxon>
        <taxon>Metakinetoplastina</taxon>
        <taxon>Eubodonida</taxon>
        <taxon>Bodonidae</taxon>
        <taxon>Bodo</taxon>
    </lineage>
</organism>
<feature type="region of interest" description="Disordered" evidence="1">
    <location>
        <begin position="93"/>
        <end position="147"/>
    </location>
</feature>
<feature type="compositionally biased region" description="Basic and acidic residues" evidence="1">
    <location>
        <begin position="111"/>
        <end position="126"/>
    </location>
</feature>
<reference evidence="3" key="1">
    <citation type="submission" date="2015-09" db="EMBL/GenBank/DDBJ databases">
        <authorList>
            <consortium name="Pathogen Informatics"/>
        </authorList>
    </citation>
    <scope>NUCLEOTIDE SEQUENCE [LARGE SCALE GENOMIC DNA]</scope>
    <source>
        <strain evidence="3">Lake Konstanz</strain>
    </source>
</reference>